<evidence type="ECO:0000313" key="2">
    <source>
        <dbReference type="Proteomes" id="UP000325395"/>
    </source>
</evidence>
<gene>
    <name evidence="1" type="ORF">BDV36DRAFT_190573</name>
</gene>
<organism evidence="1 2">
    <name type="scientific">Aspergillus pseudocaelatus</name>
    <dbReference type="NCBI Taxonomy" id="1825620"/>
    <lineage>
        <taxon>Eukaryota</taxon>
        <taxon>Fungi</taxon>
        <taxon>Dikarya</taxon>
        <taxon>Ascomycota</taxon>
        <taxon>Pezizomycotina</taxon>
        <taxon>Eurotiomycetes</taxon>
        <taxon>Eurotiomycetidae</taxon>
        <taxon>Eurotiales</taxon>
        <taxon>Aspergillaceae</taxon>
        <taxon>Aspergillus</taxon>
        <taxon>Aspergillus subgen. Circumdati</taxon>
    </lineage>
</organism>
<dbReference type="EMBL" id="ML735744">
    <property type="protein sequence ID" value="KAE8417009.1"/>
    <property type="molecule type" value="Genomic_DNA"/>
</dbReference>
<evidence type="ECO:0000313" key="1">
    <source>
        <dbReference type="EMBL" id="KAE8417009.1"/>
    </source>
</evidence>
<dbReference type="Proteomes" id="UP000325395">
    <property type="component" value="Unassembled WGS sequence"/>
</dbReference>
<accession>A0ABQ6WIW1</accession>
<keyword evidence="2" id="KW-1185">Reference proteome</keyword>
<reference evidence="1 2" key="1">
    <citation type="submission" date="2019-04" db="EMBL/GenBank/DDBJ databases">
        <authorList>
            <consortium name="DOE Joint Genome Institute"/>
            <person name="Mondo S."/>
            <person name="Kjaerbolling I."/>
            <person name="Vesth T."/>
            <person name="Frisvad J.C."/>
            <person name="Nybo J.L."/>
            <person name="Theobald S."/>
            <person name="Kildgaard S."/>
            <person name="Isbrandt T."/>
            <person name="Kuo A."/>
            <person name="Sato A."/>
            <person name="Lyhne E.K."/>
            <person name="Kogle M.E."/>
            <person name="Wiebenga A."/>
            <person name="Kun R.S."/>
            <person name="Lubbers R.J."/>
            <person name="Makela M.R."/>
            <person name="Barry K."/>
            <person name="Chovatia M."/>
            <person name="Clum A."/>
            <person name="Daum C."/>
            <person name="Haridas S."/>
            <person name="He G."/>
            <person name="LaButti K."/>
            <person name="Lipzen A."/>
            <person name="Riley R."/>
            <person name="Salamov A."/>
            <person name="Simmons B.A."/>
            <person name="Magnuson J.K."/>
            <person name="Henrissat B."/>
            <person name="Mortensen U.H."/>
            <person name="Larsen T.O."/>
            <person name="Devries R.P."/>
            <person name="Grigoriev I.V."/>
            <person name="Machida M."/>
            <person name="Baker S.E."/>
            <person name="Andersen M.R."/>
            <person name="Cantor M.N."/>
            <person name="Hua S.X."/>
        </authorList>
    </citation>
    <scope>NUCLEOTIDE SEQUENCE [LARGE SCALE GENOMIC DNA]</scope>
    <source>
        <strain evidence="1 2">CBS 117616</strain>
    </source>
</reference>
<sequence>MGATLPQPRICESSRVYPCVAYSFCRKSHCKQKKKKKKGGERKKIILILISLLGLIANESRKALGELSGLDDQKVSCRRAGLFPDNHLRSFNPALSLLLLEVLNFY</sequence>
<protein>
    <submittedName>
        <fullName evidence="1">Uncharacterized protein</fullName>
    </submittedName>
</protein>
<proteinExistence type="predicted"/>
<name>A0ABQ6WIW1_9EURO</name>